<name>A0ABP9H2P3_9FLAO</name>
<protein>
    <recommendedName>
        <fullName evidence="5">Histidine kinase</fullName>
    </recommendedName>
</protein>
<reference evidence="4" key="1">
    <citation type="journal article" date="2019" name="Int. J. Syst. Evol. Microbiol.">
        <title>The Global Catalogue of Microorganisms (GCM) 10K type strain sequencing project: providing services to taxonomists for standard genome sequencing and annotation.</title>
        <authorList>
            <consortium name="The Broad Institute Genomics Platform"/>
            <consortium name="The Broad Institute Genome Sequencing Center for Infectious Disease"/>
            <person name="Wu L."/>
            <person name="Ma J."/>
        </authorList>
    </citation>
    <scope>NUCLEOTIDE SEQUENCE [LARGE SCALE GENOMIC DNA]</scope>
    <source>
        <strain evidence="4">JCM 18287</strain>
    </source>
</reference>
<keyword evidence="4" id="KW-1185">Reference proteome</keyword>
<feature type="transmembrane region" description="Helical" evidence="2">
    <location>
        <begin position="6"/>
        <end position="27"/>
    </location>
</feature>
<feature type="coiled-coil region" evidence="1">
    <location>
        <begin position="33"/>
        <end position="60"/>
    </location>
</feature>
<sequence length="94" mass="11052">MELYLVFNSVLIFLVVCVLFFIFRFVFNIKALNKKGAQQLKALEAKLKNENKKLKMNTEKVLIIDELNQTLFSSILKISRDFILLQKLIFDKKP</sequence>
<comment type="caution">
    <text evidence="3">The sequence shown here is derived from an EMBL/GenBank/DDBJ whole genome shotgun (WGS) entry which is preliminary data.</text>
</comment>
<keyword evidence="2" id="KW-0472">Membrane</keyword>
<keyword evidence="2" id="KW-1133">Transmembrane helix</keyword>
<organism evidence="3 4">
    <name type="scientific">Algibacter aquimarinus</name>
    <dbReference type="NCBI Taxonomy" id="1136748"/>
    <lineage>
        <taxon>Bacteria</taxon>
        <taxon>Pseudomonadati</taxon>
        <taxon>Bacteroidota</taxon>
        <taxon>Flavobacteriia</taxon>
        <taxon>Flavobacteriales</taxon>
        <taxon>Flavobacteriaceae</taxon>
        <taxon>Algibacter</taxon>
    </lineage>
</organism>
<accession>A0ABP9H2P3</accession>
<evidence type="ECO:0000313" key="4">
    <source>
        <dbReference type="Proteomes" id="UP001501692"/>
    </source>
</evidence>
<evidence type="ECO:0008006" key="5">
    <source>
        <dbReference type="Google" id="ProtNLM"/>
    </source>
</evidence>
<keyword evidence="2" id="KW-0812">Transmembrane</keyword>
<dbReference type="EMBL" id="BAABJK010000003">
    <property type="protein sequence ID" value="GAA4960195.1"/>
    <property type="molecule type" value="Genomic_DNA"/>
</dbReference>
<gene>
    <name evidence="3" type="ORF">GCM10023315_05090</name>
</gene>
<dbReference type="Proteomes" id="UP001501692">
    <property type="component" value="Unassembled WGS sequence"/>
</dbReference>
<keyword evidence="1" id="KW-0175">Coiled coil</keyword>
<evidence type="ECO:0000256" key="2">
    <source>
        <dbReference type="SAM" id="Phobius"/>
    </source>
</evidence>
<evidence type="ECO:0000256" key="1">
    <source>
        <dbReference type="SAM" id="Coils"/>
    </source>
</evidence>
<evidence type="ECO:0000313" key="3">
    <source>
        <dbReference type="EMBL" id="GAA4960195.1"/>
    </source>
</evidence>
<proteinExistence type="predicted"/>